<dbReference type="CDD" id="cd22272">
    <property type="entry name" value="DPBB_EXLX1-like"/>
    <property type="match status" value="1"/>
</dbReference>
<dbReference type="Gene3D" id="1.10.1330.10">
    <property type="entry name" value="Dockerin domain"/>
    <property type="match status" value="1"/>
</dbReference>
<evidence type="ECO:0000313" key="3">
    <source>
        <dbReference type="EMBL" id="AEV67950.1"/>
    </source>
</evidence>
<dbReference type="PANTHER" id="PTHR31836:SF21">
    <property type="entry name" value="EXPANSIN-LIKE PROTEIN 7"/>
    <property type="match status" value="1"/>
</dbReference>
<organism evidence="3 4">
    <name type="scientific">Acetivibrio clariflavus (strain DSM 19732 / NBRC 101661 / EBR45)</name>
    <name type="common">Clostridium clariflavum</name>
    <dbReference type="NCBI Taxonomy" id="720554"/>
    <lineage>
        <taxon>Bacteria</taxon>
        <taxon>Bacillati</taxon>
        <taxon>Bacillota</taxon>
        <taxon>Clostridia</taxon>
        <taxon>Eubacteriales</taxon>
        <taxon>Oscillospiraceae</taxon>
        <taxon>Acetivibrio</taxon>
    </lineage>
</organism>
<dbReference type="SUPFAM" id="SSF63446">
    <property type="entry name" value="Type I dockerin domain"/>
    <property type="match status" value="1"/>
</dbReference>
<dbReference type="PROSITE" id="PS51766">
    <property type="entry name" value="DOCKERIN"/>
    <property type="match status" value="1"/>
</dbReference>
<gene>
    <name evidence="3" type="ordered locus">Clocl_1298</name>
</gene>
<evidence type="ECO:0000256" key="1">
    <source>
        <dbReference type="ARBA" id="ARBA00022729"/>
    </source>
</evidence>
<dbReference type="STRING" id="720554.Clocl_1298"/>
<dbReference type="EMBL" id="CP003065">
    <property type="protein sequence ID" value="AEV67950.1"/>
    <property type="molecule type" value="Genomic_DNA"/>
</dbReference>
<dbReference type="InterPro" id="IPR049818">
    <property type="entry name" value="Expansin_EXLX1-like"/>
</dbReference>
<dbReference type="SUPFAM" id="SSF50685">
    <property type="entry name" value="Barwin-like endoglucanases"/>
    <property type="match status" value="1"/>
</dbReference>
<dbReference type="InterPro" id="IPR002105">
    <property type="entry name" value="Dockerin_1_rpt"/>
</dbReference>
<dbReference type="Proteomes" id="UP000005435">
    <property type="component" value="Chromosome"/>
</dbReference>
<dbReference type="GO" id="GO:0004553">
    <property type="term" value="F:hydrolase activity, hydrolyzing O-glycosyl compounds"/>
    <property type="evidence" value="ECO:0007669"/>
    <property type="project" value="InterPro"/>
</dbReference>
<dbReference type="GO" id="GO:0000272">
    <property type="term" value="P:polysaccharide catabolic process"/>
    <property type="evidence" value="ECO:0007669"/>
    <property type="project" value="InterPro"/>
</dbReference>
<dbReference type="InterPro" id="IPR051477">
    <property type="entry name" value="Expansin_CellWall"/>
</dbReference>
<accession>G8LZP9</accession>
<dbReference type="Gene3D" id="2.40.40.10">
    <property type="entry name" value="RlpA-like domain"/>
    <property type="match status" value="1"/>
</dbReference>
<dbReference type="RefSeq" id="WP_014254564.1">
    <property type="nucleotide sequence ID" value="NC_016627.1"/>
</dbReference>
<dbReference type="InterPro" id="IPR036439">
    <property type="entry name" value="Dockerin_dom_sf"/>
</dbReference>
<dbReference type="Pfam" id="PF00404">
    <property type="entry name" value="Dockerin_1"/>
    <property type="match status" value="1"/>
</dbReference>
<keyword evidence="4" id="KW-1185">Reference proteome</keyword>
<dbReference type="eggNOG" id="COG4305">
    <property type="taxonomic scope" value="Bacteria"/>
</dbReference>
<dbReference type="CDD" id="cd14256">
    <property type="entry name" value="Dockerin_I"/>
    <property type="match status" value="1"/>
</dbReference>
<protein>
    <submittedName>
        <fullName evidence="3">Endoglucanase-like protein</fullName>
    </submittedName>
</protein>
<evidence type="ECO:0000313" key="4">
    <source>
        <dbReference type="Proteomes" id="UP000005435"/>
    </source>
</evidence>
<dbReference type="PROSITE" id="PS00448">
    <property type="entry name" value="CLOS_CELLULOSOME_RPT"/>
    <property type="match status" value="1"/>
</dbReference>
<reference evidence="3 4" key="2">
    <citation type="journal article" date="2012" name="Stand. Genomic Sci.">
        <title>Complete Genome Sequence of Clostridium clariflavum DSM 19732.</title>
        <authorList>
            <person name="Izquierdo J.A."/>
            <person name="Goodwin L."/>
            <person name="Davenport K.W."/>
            <person name="Teshima H."/>
            <person name="Bruce D."/>
            <person name="Detter C."/>
            <person name="Tapia R."/>
            <person name="Han S."/>
            <person name="Land M."/>
            <person name="Hauser L."/>
            <person name="Jeffries C.D."/>
            <person name="Han J."/>
            <person name="Pitluck S."/>
            <person name="Nolan M."/>
            <person name="Chen A."/>
            <person name="Huntemann M."/>
            <person name="Mavromatis K."/>
            <person name="Mikhailova N."/>
            <person name="Liolios K."/>
            <person name="Woyke T."/>
            <person name="Lynd L.R."/>
        </authorList>
    </citation>
    <scope>NUCLEOTIDE SEQUENCE [LARGE SCALE GENOMIC DNA]</scope>
    <source>
        <strain evidence="4">DSM 19732 / NBRC 101661 / EBR45</strain>
    </source>
</reference>
<dbReference type="PANTHER" id="PTHR31836">
    <property type="match status" value="1"/>
</dbReference>
<dbReference type="SUPFAM" id="SSF49590">
    <property type="entry name" value="PHL pollen allergen"/>
    <property type="match status" value="1"/>
</dbReference>
<dbReference type="KEGG" id="ccl:Clocl_1298"/>
<dbReference type="Gene3D" id="2.60.40.760">
    <property type="entry name" value="Expansin, cellulose-binding-like domain"/>
    <property type="match status" value="1"/>
</dbReference>
<dbReference type="NCBIfam" id="NF041144">
    <property type="entry name" value="expansin_EXLX1"/>
    <property type="match status" value="1"/>
</dbReference>
<proteinExistence type="predicted"/>
<feature type="domain" description="Dockerin" evidence="2">
    <location>
        <begin position="28"/>
        <end position="98"/>
    </location>
</feature>
<evidence type="ECO:0000259" key="2">
    <source>
        <dbReference type="PROSITE" id="PS51766"/>
    </source>
</evidence>
<dbReference type="AlphaFoldDB" id="G8LZP9"/>
<dbReference type="InterPro" id="IPR016134">
    <property type="entry name" value="Dockerin_dom"/>
</dbReference>
<keyword evidence="1" id="KW-0732">Signal</keyword>
<dbReference type="HOGENOM" id="CLU_849165_0_0_9"/>
<dbReference type="InterPro" id="IPR036908">
    <property type="entry name" value="RlpA-like_sf"/>
</dbReference>
<dbReference type="InterPro" id="IPR036749">
    <property type="entry name" value="Expansin_CBD_sf"/>
</dbReference>
<dbReference type="OrthoDB" id="5499927at2"/>
<reference evidence="4" key="1">
    <citation type="submission" date="2011-12" db="EMBL/GenBank/DDBJ databases">
        <title>Complete sequence of Clostridium clariflavum DSM 19732.</title>
        <authorList>
            <consortium name="US DOE Joint Genome Institute"/>
            <person name="Lucas S."/>
            <person name="Han J."/>
            <person name="Lapidus A."/>
            <person name="Cheng J.-F."/>
            <person name="Goodwin L."/>
            <person name="Pitluck S."/>
            <person name="Peters L."/>
            <person name="Teshima H."/>
            <person name="Detter J.C."/>
            <person name="Han C."/>
            <person name="Tapia R."/>
            <person name="Land M."/>
            <person name="Hauser L."/>
            <person name="Kyrpides N."/>
            <person name="Ivanova N."/>
            <person name="Pagani I."/>
            <person name="Kitzmiller T."/>
            <person name="Lynd L."/>
            <person name="Izquierdo J."/>
            <person name="Woyke T."/>
        </authorList>
    </citation>
    <scope>NUCLEOTIDE SEQUENCE [LARGE SCALE GENOMIC DNA]</scope>
    <source>
        <strain evidence="4">DSM 19732 / NBRC 101661 / EBR45</strain>
    </source>
</reference>
<sequence precursor="true">MNFKKIRLFTAILIIAAQVLSYNFISSAQLQVGDVNGDNNVDSIDFALMKSFILKIINTLPAEDSLLAGDLDGDGSINSIDCALMKQYLLGMIKVFPKTQSPAPTPTNTPLPEYSEPYPGWDKIRSGYATYTGSGYVGGIALLDPIPEDMEIVAVNKPDFNCYGVQAALAGAYLEVTGPKGTTVVYVTDCYTEAPEGALDLCGISCDKIGDTNVPGGKIDVTWRIIPAPITGNFIYRILPASSKWWFAIQVRNHKYPVMKMEYFKDGEWVDIPKDRCNYFVINNLDTSNLKIRITDIRGKVVTDIIDPIPDNLMNGCFIQGNVQFPD</sequence>
<name>G8LZP9_ACECE</name>